<dbReference type="SUPFAM" id="SSF46689">
    <property type="entry name" value="Homeodomain-like"/>
    <property type="match status" value="1"/>
</dbReference>
<dbReference type="EnsemblBacteria" id="ABF89498">
    <property type="protein sequence ID" value="ABF89498"/>
    <property type="gene ID" value="MXAN_0516"/>
</dbReference>
<organism evidence="2 3">
    <name type="scientific">Myxococcus xanthus (strain DK1622)</name>
    <dbReference type="NCBI Taxonomy" id="246197"/>
    <lineage>
        <taxon>Bacteria</taxon>
        <taxon>Pseudomonadati</taxon>
        <taxon>Myxococcota</taxon>
        <taxon>Myxococcia</taxon>
        <taxon>Myxococcales</taxon>
        <taxon>Cystobacterineae</taxon>
        <taxon>Myxococcaceae</taxon>
        <taxon>Myxococcus</taxon>
    </lineage>
</organism>
<dbReference type="HOGENOM" id="CLU_056788_4_2_7"/>
<dbReference type="InterPro" id="IPR025959">
    <property type="entry name" value="Winged_HTH_dom"/>
</dbReference>
<dbReference type="Proteomes" id="UP000002402">
    <property type="component" value="Chromosome"/>
</dbReference>
<dbReference type="Pfam" id="PF13551">
    <property type="entry name" value="HTH_29"/>
    <property type="match status" value="1"/>
</dbReference>
<gene>
    <name evidence="2" type="ordered locus">MXAN_0516</name>
</gene>
<feature type="domain" description="Winged helix-turn helix" evidence="1">
    <location>
        <begin position="99"/>
        <end position="153"/>
    </location>
</feature>
<keyword evidence="3" id="KW-1185">Reference proteome</keyword>
<dbReference type="Pfam" id="PF13592">
    <property type="entry name" value="HTH_33"/>
    <property type="match status" value="1"/>
</dbReference>
<evidence type="ECO:0000259" key="1">
    <source>
        <dbReference type="Pfam" id="PF13592"/>
    </source>
</evidence>
<reference evidence="2 3" key="1">
    <citation type="journal article" date="2006" name="Proc. Natl. Acad. Sci. U.S.A.">
        <title>Evolution of sensory complexity recorded in a myxobacterial genome.</title>
        <authorList>
            <person name="Goldman B.S."/>
            <person name="Nierman W.C."/>
            <person name="Kaiser D."/>
            <person name="Slater S.C."/>
            <person name="Durkin A.S."/>
            <person name="Eisen J.A."/>
            <person name="Ronning C.M."/>
            <person name="Barbazuk W.B."/>
            <person name="Blanchard M."/>
            <person name="Field C."/>
            <person name="Halling C."/>
            <person name="Hinkle G."/>
            <person name="Iartchuk O."/>
            <person name="Kim H.S."/>
            <person name="Mackenzie C."/>
            <person name="Madupu R."/>
            <person name="Miller N."/>
            <person name="Shvartsbeyn A."/>
            <person name="Sullivan S.A."/>
            <person name="Vaudin M."/>
            <person name="Wiegand R."/>
            <person name="Kaplan H.B."/>
        </authorList>
    </citation>
    <scope>NUCLEOTIDE SEQUENCE [LARGE SCALE GENOMIC DNA]</scope>
    <source>
        <strain evidence="3">DK1622</strain>
    </source>
</reference>
<dbReference type="AlphaFoldDB" id="Q1DEY8"/>
<dbReference type="KEGG" id="mxa:MXAN_0516"/>
<evidence type="ECO:0000313" key="3">
    <source>
        <dbReference type="Proteomes" id="UP000002402"/>
    </source>
</evidence>
<dbReference type="eggNOG" id="COG3415">
    <property type="taxonomic scope" value="Bacteria"/>
</dbReference>
<name>Q1DEY8_MYXXD</name>
<proteinExistence type="predicted"/>
<sequence>MKGVVMGQQPFRLTLGQMEERRLFAASLLKSGWRPVDVADECGVTRGAVSQWCKALAQGGVRRLRRKPHQGRPSRLSSSEWKQVARAFKAGAVRAVFPTERWTLPRIARLIEQRWGVRYHPRSLSRPLHRLGFSAHRPRPQARERDDALIEAWGRRDWPRIKKGLEEAGGRLPSWMRRVTRFGPAWAPPGRRWGKSESSSV</sequence>
<dbReference type="InterPro" id="IPR009057">
    <property type="entry name" value="Homeodomain-like_sf"/>
</dbReference>
<evidence type="ECO:0000313" key="2">
    <source>
        <dbReference type="EMBL" id="ABF89498.1"/>
    </source>
</evidence>
<dbReference type="STRING" id="246197.MXAN_0516"/>
<dbReference type="EMBL" id="CP000113">
    <property type="protein sequence ID" value="ABF89498.1"/>
    <property type="molecule type" value="Genomic_DNA"/>
</dbReference>
<protein>
    <submittedName>
        <fullName evidence="2">Transposase, IS630 family</fullName>
    </submittedName>
</protein>
<accession>Q1DEY8</accession>